<dbReference type="Pfam" id="PF02567">
    <property type="entry name" value="PhzC-PhzF"/>
    <property type="match status" value="1"/>
</dbReference>
<keyword evidence="3" id="KW-1185">Reference proteome</keyword>
<protein>
    <submittedName>
        <fullName evidence="2">PhzF family phenazine biosynthesis protein</fullName>
    </submittedName>
</protein>
<name>A0A5B8W0Z8_9SPHI</name>
<proteinExistence type="predicted"/>
<dbReference type="OrthoDB" id="9788221at2"/>
<reference evidence="2 3" key="1">
    <citation type="journal article" date="2013" name="J. Microbiol.">
        <title>Mucilaginibacter ginsenosidivorax sp. nov., with ginsenoside converting activity isolated from sediment.</title>
        <authorList>
            <person name="Kim J.K."/>
            <person name="Choi T.E."/>
            <person name="Liu Q.M."/>
            <person name="Park H.Y."/>
            <person name="Yi T.H."/>
            <person name="Yoon M.H."/>
            <person name="Kim S.C."/>
            <person name="Im W.T."/>
        </authorList>
    </citation>
    <scope>NUCLEOTIDE SEQUENCE [LARGE SCALE GENOMIC DNA]</scope>
    <source>
        <strain evidence="2 3">KHI28</strain>
    </source>
</reference>
<dbReference type="GO" id="GO:0016853">
    <property type="term" value="F:isomerase activity"/>
    <property type="evidence" value="ECO:0007669"/>
    <property type="project" value="TreeGrafter"/>
</dbReference>
<sequence length="294" mass="32479">MKKLDYYVLDVFTDQKYKGNQLSVVYTDDELELSQYHAISREFGYSETSFVNYSTTENALKVRSFTPAEFEVVGAGHNLLGAVCLALIKGWDIFKHQDGPPSVIIKDTRIPLQVTEHGGLPYVAMKQQPARIITELPAGEVAKAIGLDLEDLELNNWKINVVETEVAHLMVPVKDLDALQRAVPDKALLKQLSANYQFEGFYLFTTNGQDGGYIAESRFFNPGIGIDEDPATGTAAGPLAGYLEKLGHIKQGQDYRILQGTAVKHPSSIHIKVEDDGIWVSGSSVIVMEGIIYL</sequence>
<dbReference type="Proteomes" id="UP000321362">
    <property type="component" value="Chromosome"/>
</dbReference>
<dbReference type="PANTHER" id="PTHR13774">
    <property type="entry name" value="PHENAZINE BIOSYNTHESIS PROTEIN"/>
    <property type="match status" value="1"/>
</dbReference>
<dbReference type="Gene3D" id="3.10.310.10">
    <property type="entry name" value="Diaminopimelate Epimerase, Chain A, domain 1"/>
    <property type="match status" value="2"/>
</dbReference>
<dbReference type="RefSeq" id="WP_147053736.1">
    <property type="nucleotide sequence ID" value="NZ_CP042437.1"/>
</dbReference>
<dbReference type="EMBL" id="CP042437">
    <property type="protein sequence ID" value="QEC76565.1"/>
    <property type="molecule type" value="Genomic_DNA"/>
</dbReference>
<evidence type="ECO:0000313" key="2">
    <source>
        <dbReference type="EMBL" id="QEC76565.1"/>
    </source>
</evidence>
<gene>
    <name evidence="2" type="ORF">FSB76_11630</name>
</gene>
<dbReference type="InterPro" id="IPR003719">
    <property type="entry name" value="Phenazine_PhzF-like"/>
</dbReference>
<dbReference type="PIRSF" id="PIRSF016184">
    <property type="entry name" value="PhzC_PhzF"/>
    <property type="match status" value="1"/>
</dbReference>
<organism evidence="2 3">
    <name type="scientific">Mucilaginibacter ginsenosidivorax</name>
    <dbReference type="NCBI Taxonomy" id="862126"/>
    <lineage>
        <taxon>Bacteria</taxon>
        <taxon>Pseudomonadati</taxon>
        <taxon>Bacteroidota</taxon>
        <taxon>Sphingobacteriia</taxon>
        <taxon>Sphingobacteriales</taxon>
        <taxon>Sphingobacteriaceae</taxon>
        <taxon>Mucilaginibacter</taxon>
    </lineage>
</organism>
<feature type="active site" evidence="1">
    <location>
        <position position="47"/>
    </location>
</feature>
<dbReference type="SUPFAM" id="SSF54506">
    <property type="entry name" value="Diaminopimelate epimerase-like"/>
    <property type="match status" value="1"/>
</dbReference>
<evidence type="ECO:0000256" key="1">
    <source>
        <dbReference type="PIRSR" id="PIRSR016184-1"/>
    </source>
</evidence>
<dbReference type="AlphaFoldDB" id="A0A5B8W0Z8"/>
<dbReference type="GO" id="GO:0005737">
    <property type="term" value="C:cytoplasm"/>
    <property type="evidence" value="ECO:0007669"/>
    <property type="project" value="TreeGrafter"/>
</dbReference>
<dbReference type="NCBIfam" id="TIGR00654">
    <property type="entry name" value="PhzF_family"/>
    <property type="match status" value="1"/>
</dbReference>
<dbReference type="KEGG" id="mgk:FSB76_11630"/>
<accession>A0A5B8W0Z8</accession>
<evidence type="ECO:0000313" key="3">
    <source>
        <dbReference type="Proteomes" id="UP000321362"/>
    </source>
</evidence>